<feature type="repeat" description="WD" evidence="3">
    <location>
        <begin position="16"/>
        <end position="58"/>
    </location>
</feature>
<feature type="non-terminal residue" evidence="4">
    <location>
        <position position="1"/>
    </location>
</feature>
<dbReference type="Gene3D" id="2.130.10.10">
    <property type="entry name" value="YVTN repeat-like/Quinoprotein amine dehydrogenase"/>
    <property type="match status" value="1"/>
</dbReference>
<keyword evidence="2" id="KW-0677">Repeat</keyword>
<organism evidence="4 5">
    <name type="scientific">Syrrhaptes paradoxus</name>
    <name type="common">Pallas's sandgrouse</name>
    <dbReference type="NCBI Taxonomy" id="302527"/>
    <lineage>
        <taxon>Eukaryota</taxon>
        <taxon>Metazoa</taxon>
        <taxon>Chordata</taxon>
        <taxon>Craniata</taxon>
        <taxon>Vertebrata</taxon>
        <taxon>Euteleostomi</taxon>
        <taxon>Archelosauria</taxon>
        <taxon>Archosauria</taxon>
        <taxon>Dinosauria</taxon>
        <taxon>Saurischia</taxon>
        <taxon>Theropoda</taxon>
        <taxon>Coelurosauria</taxon>
        <taxon>Aves</taxon>
        <taxon>Neognathae</taxon>
        <taxon>Neoaves</taxon>
        <taxon>Columbimorphae</taxon>
        <taxon>Pterocliformes</taxon>
        <taxon>Pteroclidae</taxon>
        <taxon>Syrrhaptes</taxon>
    </lineage>
</organism>
<name>A0A7L3B7L7_9AVES</name>
<accession>A0A7L3B7L7</accession>
<dbReference type="InterPro" id="IPR015943">
    <property type="entry name" value="WD40/YVTN_repeat-like_dom_sf"/>
</dbReference>
<dbReference type="PROSITE" id="PS00678">
    <property type="entry name" value="WD_REPEATS_1"/>
    <property type="match status" value="1"/>
</dbReference>
<comment type="caution">
    <text evidence="4">The sequence shown here is derived from an EMBL/GenBank/DDBJ whole genome shotgun (WGS) entry which is preliminary data.</text>
</comment>
<dbReference type="EMBL" id="VZTO01023056">
    <property type="protein sequence ID" value="NXT27977.1"/>
    <property type="molecule type" value="Genomic_DNA"/>
</dbReference>
<evidence type="ECO:0000256" key="1">
    <source>
        <dbReference type="ARBA" id="ARBA00022574"/>
    </source>
</evidence>
<evidence type="ECO:0000256" key="3">
    <source>
        <dbReference type="PROSITE-ProRule" id="PRU00221"/>
    </source>
</evidence>
<feature type="repeat" description="WD" evidence="3">
    <location>
        <begin position="59"/>
        <end position="93"/>
    </location>
</feature>
<dbReference type="Proteomes" id="UP000536260">
    <property type="component" value="Unassembled WGS sequence"/>
</dbReference>
<proteinExistence type="predicted"/>
<keyword evidence="5" id="KW-1185">Reference proteome</keyword>
<protein>
    <submittedName>
        <fullName evidence="4">WDR17 protein</fullName>
    </submittedName>
</protein>
<evidence type="ECO:0000313" key="4">
    <source>
        <dbReference type="EMBL" id="NXT27977.1"/>
    </source>
</evidence>
<dbReference type="AlphaFoldDB" id="A0A7L3B7L7"/>
<sequence length="717" mass="80108">TVRIWDYTQDACINVLSGHTAPVRGLMWNPEIPYLLISGSWDYTIRVWDTRDGTCLDTVYDHGADVYGLSCHPSRPFTMASCSRDSTVRLWSLTPLIYPLQINILADRCWDEIIGNTDRAVESGAPPLLCGKVSRDIKQEVEKLTGNPRGKKLRWFSECFSPPGGSKNLWDLVAIIKGQDDSLLPQNYCKGIMHMKHLIRFRMSKAQELTTVKMSKFGGGIGAPSKEERLKEAAEIHLRLGQIQRYCELMVELGEWDKALSVAPGVSVKYWRKLMQRRADQLIQEENDDVIPYCIATGDVKKLVSFFTSRGQLKEALLVAQAACEGNIQMSPLSTTSGSSNSGENNTDDCNKLLHKVSKELAEWYFQDGHAVLAACCHLAVENIELAMANLIRGNELELAISVGTVLGESAAQATHYALELLARKCMTVTTWDLAADLLMMIPDNKLHLVKLCAFYPGCIAEINDLHEKCNLPDVEECMRLAETIQADGDIFETIKYYLLSAEPEKALPIGIQYVKEQLCGSDWTLDSVCPYLDLLSYIRTERLVLHKCSGFRNELLILCGYIGALLAIRRQYNSIVPALYEYTSQLLKRREVSVPLKIEQLSEELDAWRACTQLNTPTDELPCTPPSESQRTVYSILISRIQEEPLKGMVGPDYVSGSNLPSHSDVHISCLTGLRIQGPVFFLEDGKSAVSLNDALMWAKVNPFSPLGTGIRLNPF</sequence>
<dbReference type="InterPro" id="IPR019775">
    <property type="entry name" value="WD40_repeat_CS"/>
</dbReference>
<keyword evidence="1 3" id="KW-0853">WD repeat</keyword>
<reference evidence="4 5" key="1">
    <citation type="submission" date="2019-09" db="EMBL/GenBank/DDBJ databases">
        <title>Bird 10,000 Genomes (B10K) Project - Family phase.</title>
        <authorList>
            <person name="Zhang G."/>
        </authorList>
    </citation>
    <scope>NUCLEOTIDE SEQUENCE [LARGE SCALE GENOMIC DNA]</scope>
    <source>
        <strain evidence="4">B10K-DU-003-42</strain>
        <tissue evidence="4">Mixed tissue sample</tissue>
    </source>
</reference>
<feature type="non-terminal residue" evidence="4">
    <location>
        <position position="717"/>
    </location>
</feature>
<dbReference type="InterPro" id="IPR036322">
    <property type="entry name" value="WD40_repeat_dom_sf"/>
</dbReference>
<dbReference type="PROSITE" id="PS50082">
    <property type="entry name" value="WD_REPEATS_2"/>
    <property type="match status" value="2"/>
</dbReference>
<dbReference type="SMART" id="SM00320">
    <property type="entry name" value="WD40"/>
    <property type="match status" value="2"/>
</dbReference>
<dbReference type="PANTHER" id="PTHR44464">
    <property type="entry name" value="WD REPEAT-CONTAINING PROTEIN 17"/>
    <property type="match status" value="1"/>
</dbReference>
<gene>
    <name evidence="4" type="primary">Wdr17</name>
    <name evidence="4" type="ORF">SYRPAR_R06795</name>
</gene>
<dbReference type="PROSITE" id="PS50294">
    <property type="entry name" value="WD_REPEATS_REGION"/>
    <property type="match status" value="1"/>
</dbReference>
<evidence type="ECO:0000256" key="2">
    <source>
        <dbReference type="ARBA" id="ARBA00022737"/>
    </source>
</evidence>
<dbReference type="InterPro" id="IPR001680">
    <property type="entry name" value="WD40_rpt"/>
</dbReference>
<dbReference type="Pfam" id="PF00400">
    <property type="entry name" value="WD40"/>
    <property type="match status" value="2"/>
</dbReference>
<dbReference type="PANTHER" id="PTHR44464:SF1">
    <property type="entry name" value="WD REPEAT-CONTAINING PROTEIN 17"/>
    <property type="match status" value="1"/>
</dbReference>
<evidence type="ECO:0000313" key="5">
    <source>
        <dbReference type="Proteomes" id="UP000536260"/>
    </source>
</evidence>
<dbReference type="SUPFAM" id="SSF50978">
    <property type="entry name" value="WD40 repeat-like"/>
    <property type="match status" value="1"/>
</dbReference>